<evidence type="ECO:0000313" key="1">
    <source>
        <dbReference type="EMBL" id="MPC89483.1"/>
    </source>
</evidence>
<reference evidence="1 2" key="1">
    <citation type="submission" date="2019-05" db="EMBL/GenBank/DDBJ databases">
        <title>Another draft genome of Portunus trituberculatus and its Hox gene families provides insights of decapod evolution.</title>
        <authorList>
            <person name="Jeong J.-H."/>
            <person name="Song I."/>
            <person name="Kim S."/>
            <person name="Choi T."/>
            <person name="Kim D."/>
            <person name="Ryu S."/>
            <person name="Kim W."/>
        </authorList>
    </citation>
    <scope>NUCLEOTIDE SEQUENCE [LARGE SCALE GENOMIC DNA]</scope>
    <source>
        <tissue evidence="1">Muscle</tissue>
    </source>
</reference>
<evidence type="ECO:0000313" key="2">
    <source>
        <dbReference type="Proteomes" id="UP000324222"/>
    </source>
</evidence>
<dbReference type="Proteomes" id="UP000324222">
    <property type="component" value="Unassembled WGS sequence"/>
</dbReference>
<accession>A0A5B7J4T4</accession>
<sequence>MTPKPPTDPTFTFPARSVYLYLPASPIPARDTLPFGHLAPRTPYTSLICPMLPTISLTLYTHTLLHYILPSHTTQQVLISHIP</sequence>
<dbReference type="AlphaFoldDB" id="A0A5B7J4T4"/>
<comment type="caution">
    <text evidence="1">The sequence shown here is derived from an EMBL/GenBank/DDBJ whole genome shotgun (WGS) entry which is preliminary data.</text>
</comment>
<dbReference type="EMBL" id="VSRR010081177">
    <property type="protein sequence ID" value="MPC89483.1"/>
    <property type="molecule type" value="Genomic_DNA"/>
</dbReference>
<proteinExistence type="predicted"/>
<name>A0A5B7J4T4_PORTR</name>
<protein>
    <submittedName>
        <fullName evidence="1">Uncharacterized protein</fullName>
    </submittedName>
</protein>
<keyword evidence="2" id="KW-1185">Reference proteome</keyword>
<gene>
    <name evidence="1" type="ORF">E2C01_084434</name>
</gene>
<organism evidence="1 2">
    <name type="scientific">Portunus trituberculatus</name>
    <name type="common">Swimming crab</name>
    <name type="synonym">Neptunus trituberculatus</name>
    <dbReference type="NCBI Taxonomy" id="210409"/>
    <lineage>
        <taxon>Eukaryota</taxon>
        <taxon>Metazoa</taxon>
        <taxon>Ecdysozoa</taxon>
        <taxon>Arthropoda</taxon>
        <taxon>Crustacea</taxon>
        <taxon>Multicrustacea</taxon>
        <taxon>Malacostraca</taxon>
        <taxon>Eumalacostraca</taxon>
        <taxon>Eucarida</taxon>
        <taxon>Decapoda</taxon>
        <taxon>Pleocyemata</taxon>
        <taxon>Brachyura</taxon>
        <taxon>Eubrachyura</taxon>
        <taxon>Portunoidea</taxon>
        <taxon>Portunidae</taxon>
        <taxon>Portuninae</taxon>
        <taxon>Portunus</taxon>
    </lineage>
</organism>